<sequence>MKLIAAITVALFSMATISRAQVHHTAPSTVYIPVNQSPSIDYKYHDGTALLIDGTILQGRFQFNGRSSFIYRASSQAPKMRIGFSMIRRLGLAGADTLVTDRTDSTVFVRQGHHLFRQLANGSIVVLDQKFAVDEERGIIGRKLYVLDDNSELYKFTSLQKLNRWFYAYKERSGKKLPDVYLNKNEIVKAVAQLNDE</sequence>
<name>A0A7K1S8W4_9BACT</name>
<evidence type="ECO:0000256" key="1">
    <source>
        <dbReference type="SAM" id="SignalP"/>
    </source>
</evidence>
<evidence type="ECO:0000313" key="2">
    <source>
        <dbReference type="EMBL" id="MVM30195.1"/>
    </source>
</evidence>
<reference evidence="2 3" key="1">
    <citation type="submission" date="2019-12" db="EMBL/GenBank/DDBJ databases">
        <title>Spirosoma sp. HMF4905 genome sequencing and assembly.</title>
        <authorList>
            <person name="Kang H."/>
            <person name="Cha I."/>
            <person name="Kim H."/>
            <person name="Joh K."/>
        </authorList>
    </citation>
    <scope>NUCLEOTIDE SEQUENCE [LARGE SCALE GENOMIC DNA]</scope>
    <source>
        <strain evidence="2 3">HMF4905</strain>
    </source>
</reference>
<dbReference type="Proteomes" id="UP000436006">
    <property type="component" value="Unassembled WGS sequence"/>
</dbReference>
<keyword evidence="3" id="KW-1185">Reference proteome</keyword>
<accession>A0A7K1S8W4</accession>
<comment type="caution">
    <text evidence="2">The sequence shown here is derived from an EMBL/GenBank/DDBJ whole genome shotgun (WGS) entry which is preliminary data.</text>
</comment>
<dbReference type="EMBL" id="WPIN01000003">
    <property type="protein sequence ID" value="MVM30195.1"/>
    <property type="molecule type" value="Genomic_DNA"/>
</dbReference>
<keyword evidence="1" id="KW-0732">Signal</keyword>
<evidence type="ECO:0000313" key="3">
    <source>
        <dbReference type="Proteomes" id="UP000436006"/>
    </source>
</evidence>
<protein>
    <recommendedName>
        <fullName evidence="4">DUF4369 domain-containing protein</fullName>
    </recommendedName>
</protein>
<dbReference type="RefSeq" id="WP_157584444.1">
    <property type="nucleotide sequence ID" value="NZ_WPIN01000003.1"/>
</dbReference>
<organism evidence="2 3">
    <name type="scientific">Spirosoma arboris</name>
    <dbReference type="NCBI Taxonomy" id="2682092"/>
    <lineage>
        <taxon>Bacteria</taxon>
        <taxon>Pseudomonadati</taxon>
        <taxon>Bacteroidota</taxon>
        <taxon>Cytophagia</taxon>
        <taxon>Cytophagales</taxon>
        <taxon>Cytophagaceae</taxon>
        <taxon>Spirosoma</taxon>
    </lineage>
</organism>
<feature type="signal peptide" evidence="1">
    <location>
        <begin position="1"/>
        <end position="20"/>
    </location>
</feature>
<dbReference type="AlphaFoldDB" id="A0A7K1S8W4"/>
<evidence type="ECO:0008006" key="4">
    <source>
        <dbReference type="Google" id="ProtNLM"/>
    </source>
</evidence>
<gene>
    <name evidence="2" type="ORF">GO755_09130</name>
</gene>
<proteinExistence type="predicted"/>
<feature type="chain" id="PRO_5029479612" description="DUF4369 domain-containing protein" evidence="1">
    <location>
        <begin position="21"/>
        <end position="197"/>
    </location>
</feature>